<evidence type="ECO:0000313" key="2">
    <source>
        <dbReference type="EMBL" id="KAL1115884.1"/>
    </source>
</evidence>
<organism evidence="2 3">
    <name type="scientific">Ranatra chinensis</name>
    <dbReference type="NCBI Taxonomy" id="642074"/>
    <lineage>
        <taxon>Eukaryota</taxon>
        <taxon>Metazoa</taxon>
        <taxon>Ecdysozoa</taxon>
        <taxon>Arthropoda</taxon>
        <taxon>Hexapoda</taxon>
        <taxon>Insecta</taxon>
        <taxon>Pterygota</taxon>
        <taxon>Neoptera</taxon>
        <taxon>Paraneoptera</taxon>
        <taxon>Hemiptera</taxon>
        <taxon>Heteroptera</taxon>
        <taxon>Panheteroptera</taxon>
        <taxon>Nepomorpha</taxon>
        <taxon>Nepidae</taxon>
        <taxon>Ranatrinae</taxon>
        <taxon>Ranatra</taxon>
    </lineage>
</organism>
<sequence>MASKRQNMFYDNKKQEMCDLPSFCDCLEWSTTPGQSPRDDPLPPPSRPLGSSLDIPWLFSNDMNYDPDSTAEDSDYQKPVRINDLRARGDGLRLSVVSQGQFPGRPIAAHHGANCNACSISTESDAVIADGRGCNCNWTLELQPPDKSLHPGGFYRIRLHRAKEGDVEDLSSLSITVDGLMDGGNVEVCATGFSARAAKCLEHLMILQKKHPKCIFLTK</sequence>
<keyword evidence="3" id="KW-1185">Reference proteome</keyword>
<accession>A0ABD0XX90</accession>
<reference evidence="2 3" key="1">
    <citation type="submission" date="2024-07" db="EMBL/GenBank/DDBJ databases">
        <title>Chromosome-level genome assembly of the water stick insect Ranatra chinensis (Heteroptera: Nepidae).</title>
        <authorList>
            <person name="Liu X."/>
        </authorList>
    </citation>
    <scope>NUCLEOTIDE SEQUENCE [LARGE SCALE GENOMIC DNA]</scope>
    <source>
        <strain evidence="2">Cailab_2021Rc</strain>
        <tissue evidence="2">Muscle</tissue>
    </source>
</reference>
<dbReference type="EMBL" id="JBFDAA010000019">
    <property type="protein sequence ID" value="KAL1115884.1"/>
    <property type="molecule type" value="Genomic_DNA"/>
</dbReference>
<proteinExistence type="predicted"/>
<name>A0ABD0XX90_9HEMI</name>
<gene>
    <name evidence="2" type="ORF">AAG570_006173</name>
</gene>
<feature type="region of interest" description="Disordered" evidence="1">
    <location>
        <begin position="32"/>
        <end position="53"/>
    </location>
</feature>
<dbReference type="AlphaFoldDB" id="A0ABD0XX90"/>
<evidence type="ECO:0000313" key="3">
    <source>
        <dbReference type="Proteomes" id="UP001558652"/>
    </source>
</evidence>
<comment type="caution">
    <text evidence="2">The sequence shown here is derived from an EMBL/GenBank/DDBJ whole genome shotgun (WGS) entry which is preliminary data.</text>
</comment>
<dbReference type="Proteomes" id="UP001558652">
    <property type="component" value="Unassembled WGS sequence"/>
</dbReference>
<evidence type="ECO:0000256" key="1">
    <source>
        <dbReference type="SAM" id="MobiDB-lite"/>
    </source>
</evidence>
<protein>
    <submittedName>
        <fullName evidence="2">Uncharacterized protein</fullName>
    </submittedName>
</protein>